<sequence>MCNRSTTIDEIVKDRISIRLIETKWVDKVENLVYVALQKRNEGGQDSTTVKFEELYQDVCTMARDVLPVEMENELHEKMNDFLSSNIDGSDNPYTMNLSESNSPRAVNVDTPSGSSSNVLNDILDITLEVTTNEKTRNR</sequence>
<evidence type="ECO:0000313" key="1">
    <source>
        <dbReference type="EnsemblMetazoa" id="XP_003244164.1"/>
    </source>
</evidence>
<protein>
    <submittedName>
        <fullName evidence="1">Uncharacterized protein</fullName>
    </submittedName>
</protein>
<dbReference type="KEGG" id="api:100573712"/>
<dbReference type="GO" id="GO:0005643">
    <property type="term" value="C:nuclear pore"/>
    <property type="evidence" value="ECO:0007669"/>
    <property type="project" value="InterPro"/>
</dbReference>
<dbReference type="EnsemblMetazoa" id="XM_003244116.4">
    <property type="protein sequence ID" value="XP_003244164.1"/>
    <property type="gene ID" value="LOC100573712"/>
</dbReference>
<dbReference type="RefSeq" id="XP_003244164.1">
    <property type="nucleotide sequence ID" value="XM_003244116.3"/>
</dbReference>
<dbReference type="Proteomes" id="UP000007819">
    <property type="component" value="Chromosome A2"/>
</dbReference>
<dbReference type="GO" id="GO:0006406">
    <property type="term" value="P:mRNA export from nucleus"/>
    <property type="evidence" value="ECO:0007669"/>
    <property type="project" value="InterPro"/>
</dbReference>
<dbReference type="GeneID" id="100573712"/>
<reference evidence="1" key="2">
    <citation type="submission" date="2022-06" db="UniProtKB">
        <authorList>
            <consortium name="EnsemblMetazoa"/>
        </authorList>
    </citation>
    <scope>IDENTIFICATION</scope>
</reference>
<dbReference type="InterPro" id="IPR038212">
    <property type="entry name" value="TF_EnY2_sf"/>
</dbReference>
<dbReference type="Pfam" id="PF10163">
    <property type="entry name" value="EnY2"/>
    <property type="match status" value="1"/>
</dbReference>
<dbReference type="InterPro" id="IPR018783">
    <property type="entry name" value="TF_ENY2"/>
</dbReference>
<accession>A0A8R2AAI0</accession>
<evidence type="ECO:0000313" key="2">
    <source>
        <dbReference type="Proteomes" id="UP000007819"/>
    </source>
</evidence>
<proteinExistence type="predicted"/>
<dbReference type="AlphaFoldDB" id="A0A8R2AAI0"/>
<dbReference type="GO" id="GO:0000124">
    <property type="term" value="C:SAGA complex"/>
    <property type="evidence" value="ECO:0007669"/>
    <property type="project" value="InterPro"/>
</dbReference>
<dbReference type="OrthoDB" id="6221744at2759"/>
<name>A0A8R2AAI0_ACYPI</name>
<keyword evidence="2" id="KW-1185">Reference proteome</keyword>
<dbReference type="Gene3D" id="1.10.246.140">
    <property type="match status" value="1"/>
</dbReference>
<reference evidence="2" key="1">
    <citation type="submission" date="2010-06" db="EMBL/GenBank/DDBJ databases">
        <authorList>
            <person name="Jiang H."/>
            <person name="Abraham K."/>
            <person name="Ali S."/>
            <person name="Alsbrooks S.L."/>
            <person name="Anim B.N."/>
            <person name="Anosike U.S."/>
            <person name="Attaway T."/>
            <person name="Bandaranaike D.P."/>
            <person name="Battles P.K."/>
            <person name="Bell S.N."/>
            <person name="Bell A.V."/>
            <person name="Beltran B."/>
            <person name="Bickham C."/>
            <person name="Bustamante Y."/>
            <person name="Caleb T."/>
            <person name="Canada A."/>
            <person name="Cardenas V."/>
            <person name="Carter K."/>
            <person name="Chacko J."/>
            <person name="Chandrabose M.N."/>
            <person name="Chavez D."/>
            <person name="Chavez A."/>
            <person name="Chen L."/>
            <person name="Chu H.-S."/>
            <person name="Claassen K.J."/>
            <person name="Cockrell R."/>
            <person name="Collins M."/>
            <person name="Cooper J.A."/>
            <person name="Cree A."/>
            <person name="Curry S.M."/>
            <person name="Da Y."/>
            <person name="Dao M.D."/>
            <person name="Das B."/>
            <person name="Davila M.-L."/>
            <person name="Davy-Carroll L."/>
            <person name="Denson S."/>
            <person name="Dinh H."/>
            <person name="Ebong V.E."/>
            <person name="Edwards J.R."/>
            <person name="Egan A."/>
            <person name="El-Daye J."/>
            <person name="Escobedo L."/>
            <person name="Fernandez S."/>
            <person name="Fernando P.R."/>
            <person name="Flagg N."/>
            <person name="Forbes L.D."/>
            <person name="Fowler R.G."/>
            <person name="Fu Q."/>
            <person name="Gabisi R.A."/>
            <person name="Ganer J."/>
            <person name="Garbino Pronczuk A."/>
            <person name="Garcia R.M."/>
            <person name="Garner T."/>
            <person name="Garrett T.E."/>
            <person name="Gonzalez D.A."/>
            <person name="Hamid H."/>
            <person name="Hawkins E.S."/>
            <person name="Hirani K."/>
            <person name="Hogues M.E."/>
            <person name="Hollins B."/>
            <person name="Hsiao C.-H."/>
            <person name="Jabil R."/>
            <person name="James M.L."/>
            <person name="Jhangiani S.N."/>
            <person name="Johnson B."/>
            <person name="Johnson Q."/>
            <person name="Joshi V."/>
            <person name="Kalu J.B."/>
            <person name="Kam C."/>
            <person name="Kashfia A."/>
            <person name="Keebler J."/>
            <person name="Kisamo H."/>
            <person name="Kovar C.L."/>
            <person name="Lago L.A."/>
            <person name="Lai C.-Y."/>
            <person name="Laidlaw J."/>
            <person name="Lara F."/>
            <person name="Le T.-K."/>
            <person name="Lee S.L."/>
            <person name="Legall F.H."/>
            <person name="Lemon S.J."/>
            <person name="Lewis L.R."/>
            <person name="Li B."/>
            <person name="Liu Y."/>
            <person name="Liu Y.-S."/>
            <person name="Lopez J."/>
            <person name="Lozado R.J."/>
            <person name="Lu J."/>
            <person name="Madu R.C."/>
            <person name="Maheshwari M."/>
            <person name="Maheshwari R."/>
            <person name="Malloy K."/>
            <person name="Martinez E."/>
            <person name="Mathew T."/>
            <person name="Mercado I.C."/>
            <person name="Mercado C."/>
            <person name="Meyer B."/>
            <person name="Montgomery K."/>
            <person name="Morgan M.B."/>
            <person name="Munidasa M."/>
            <person name="Nazareth L.V."/>
            <person name="Nelson J."/>
            <person name="Ng B.M."/>
            <person name="Nguyen N.B."/>
            <person name="Nguyen P.Q."/>
            <person name="Nguyen T."/>
            <person name="Obregon M."/>
            <person name="Okwuonu G.O."/>
            <person name="Onwere C.G."/>
            <person name="Orozco G."/>
            <person name="Parra A."/>
            <person name="Patel S."/>
            <person name="Patil S."/>
            <person name="Perez A."/>
            <person name="Perez Y."/>
            <person name="Pham C."/>
            <person name="Primus E.L."/>
            <person name="Pu L.-L."/>
            <person name="Puazo M."/>
            <person name="Qin X."/>
            <person name="Quiroz J.B."/>
            <person name="Reese J."/>
            <person name="Richards S."/>
            <person name="Rives C.M."/>
            <person name="Robberts R."/>
            <person name="Ruiz S.J."/>
            <person name="Ruiz M.J."/>
            <person name="Santibanez J."/>
            <person name="Schneider B.W."/>
            <person name="Sisson I."/>
            <person name="Smith M."/>
            <person name="Sodergren E."/>
            <person name="Song X.-Z."/>
            <person name="Song B.B."/>
            <person name="Summersgill H."/>
            <person name="Thelus R."/>
            <person name="Thornton R.D."/>
            <person name="Trejos Z.Y."/>
            <person name="Usmani K."/>
            <person name="Vattathil S."/>
            <person name="Villasana D."/>
            <person name="Walker D.L."/>
            <person name="Wang S."/>
            <person name="Wang K."/>
            <person name="White C.S."/>
            <person name="Williams A.C."/>
            <person name="Williamson J."/>
            <person name="Wilson K."/>
            <person name="Woghiren I.O."/>
            <person name="Woodworth J.R."/>
            <person name="Worley K.C."/>
            <person name="Wright R.A."/>
            <person name="Wu W."/>
            <person name="Young L."/>
            <person name="Zhang L."/>
            <person name="Zhang J."/>
            <person name="Zhu Y."/>
            <person name="Muzny D.M."/>
            <person name="Weinstock G."/>
            <person name="Gibbs R.A."/>
        </authorList>
    </citation>
    <scope>NUCLEOTIDE SEQUENCE [LARGE SCALE GENOMIC DNA]</scope>
    <source>
        <strain evidence="2">LSR1</strain>
    </source>
</reference>
<dbReference type="GO" id="GO:0003713">
    <property type="term" value="F:transcription coactivator activity"/>
    <property type="evidence" value="ECO:0007669"/>
    <property type="project" value="InterPro"/>
</dbReference>
<organism evidence="1 2">
    <name type="scientific">Acyrthosiphon pisum</name>
    <name type="common">Pea aphid</name>
    <dbReference type="NCBI Taxonomy" id="7029"/>
    <lineage>
        <taxon>Eukaryota</taxon>
        <taxon>Metazoa</taxon>
        <taxon>Ecdysozoa</taxon>
        <taxon>Arthropoda</taxon>
        <taxon>Hexapoda</taxon>
        <taxon>Insecta</taxon>
        <taxon>Pterygota</taxon>
        <taxon>Neoptera</taxon>
        <taxon>Paraneoptera</taxon>
        <taxon>Hemiptera</taxon>
        <taxon>Sternorrhyncha</taxon>
        <taxon>Aphidomorpha</taxon>
        <taxon>Aphidoidea</taxon>
        <taxon>Aphididae</taxon>
        <taxon>Macrosiphini</taxon>
        <taxon>Acyrthosiphon</taxon>
    </lineage>
</organism>